<protein>
    <submittedName>
        <fullName evidence="2">Uncharacterized protein</fullName>
    </submittedName>
</protein>
<reference evidence="2" key="1">
    <citation type="submission" date="2021-03" db="EMBL/GenBank/DDBJ databases">
        <title>Evolutionary innovations through gain and loss of genes in the ectomycorrhizal Boletales.</title>
        <authorList>
            <person name="Wu G."/>
            <person name="Miyauchi S."/>
            <person name="Morin E."/>
            <person name="Yang Z.-L."/>
            <person name="Xu J."/>
            <person name="Martin F.M."/>
        </authorList>
    </citation>
    <scope>NUCLEOTIDE SEQUENCE</scope>
    <source>
        <strain evidence="2">BR01</strain>
    </source>
</reference>
<organism evidence="2 3">
    <name type="scientific">Boletus reticuloceps</name>
    <dbReference type="NCBI Taxonomy" id="495285"/>
    <lineage>
        <taxon>Eukaryota</taxon>
        <taxon>Fungi</taxon>
        <taxon>Dikarya</taxon>
        <taxon>Basidiomycota</taxon>
        <taxon>Agaricomycotina</taxon>
        <taxon>Agaricomycetes</taxon>
        <taxon>Agaricomycetidae</taxon>
        <taxon>Boletales</taxon>
        <taxon>Boletineae</taxon>
        <taxon>Boletaceae</taxon>
        <taxon>Boletoideae</taxon>
        <taxon>Boletus</taxon>
    </lineage>
</organism>
<comment type="caution">
    <text evidence="2">The sequence shown here is derived from an EMBL/GenBank/DDBJ whole genome shotgun (WGS) entry which is preliminary data.</text>
</comment>
<dbReference type="Proteomes" id="UP000683000">
    <property type="component" value="Unassembled WGS sequence"/>
</dbReference>
<proteinExistence type="predicted"/>
<keyword evidence="1" id="KW-0472">Membrane</keyword>
<keyword evidence="3" id="KW-1185">Reference proteome</keyword>
<dbReference type="OrthoDB" id="2971182at2759"/>
<keyword evidence="1" id="KW-0812">Transmembrane</keyword>
<dbReference type="EMBL" id="JAGFBS010000012">
    <property type="protein sequence ID" value="KAG6376320.1"/>
    <property type="molecule type" value="Genomic_DNA"/>
</dbReference>
<evidence type="ECO:0000256" key="1">
    <source>
        <dbReference type="SAM" id="Phobius"/>
    </source>
</evidence>
<evidence type="ECO:0000313" key="3">
    <source>
        <dbReference type="Proteomes" id="UP000683000"/>
    </source>
</evidence>
<evidence type="ECO:0000313" key="2">
    <source>
        <dbReference type="EMBL" id="KAG6376320.1"/>
    </source>
</evidence>
<keyword evidence="1" id="KW-1133">Transmembrane helix</keyword>
<gene>
    <name evidence="2" type="ORF">JVT61DRAFT_2300</name>
</gene>
<accession>A0A8I2YQS4</accession>
<name>A0A8I2YQS4_9AGAM</name>
<sequence>MLLITQFAPFARTGTLLHQLVASSAALGTVCDVIITGSIVYFLRAGRSEQPEWKLYEVSFILSAVQTLSSLTGGDQNLFNRSEEYLSIVGSSLGKPDCDMDEMC</sequence>
<feature type="transmembrane region" description="Helical" evidence="1">
    <location>
        <begin position="20"/>
        <end position="43"/>
    </location>
</feature>
<dbReference type="AlphaFoldDB" id="A0A8I2YQS4"/>